<dbReference type="AlphaFoldDB" id="I6EZ25"/>
<dbReference type="SUPFAM" id="SSF52540">
    <property type="entry name" value="P-loop containing nucleoside triphosphate hydrolases"/>
    <property type="match status" value="1"/>
</dbReference>
<keyword evidence="2" id="KW-0175">Coiled coil</keyword>
<keyword evidence="4" id="KW-0547">Nucleotide-binding</keyword>
<feature type="non-terminal residue" evidence="4">
    <location>
        <position position="391"/>
    </location>
</feature>
<keyword evidence="1" id="KW-0378">Hydrolase</keyword>
<comment type="caution">
    <text evidence="4">The sequence shown here is derived from an EMBL/GenBank/DDBJ whole genome shotgun (WGS) entry which is preliminary data.</text>
</comment>
<sequence length="391" mass="43807">MGILNAQTVAEAGKTGKKLKAVKPPKELPDEPTDAQIAKYNEQMALYDAYIAQQNEMSLGGLEKIAADFQEGRTPIIICNKKAEVGINLHRGTTDIHHLTLPWTPASIAQRNGRGARVGSNRASVRVHYYCGKGSFDEYRLKTLKRKAGWISDILRSDKSEMENADANDMIEMQMYTAKDDGERLAMMQVQMDKAKAAKRARQKEQATIDLQNYIKAQHAAGEDVEVLTAELERSKAELEKTTAEVAKFKQAAMAKAADNADWKARWGSVHHTDRMLLAQYRASLKSAIQRKANISQAISRYEKLLNRTQKAATDIKRLRPLVEDAINKGILDVDPDLVNHANEFLVIGDRSWRVGQYYDCAGDIVRIKSLDFDSQRADVEIIFTLRGTKS</sequence>
<feature type="domain" description="Helicase C-terminal" evidence="3">
    <location>
        <begin position="1"/>
        <end position="170"/>
    </location>
</feature>
<dbReference type="GO" id="GO:0016787">
    <property type="term" value="F:hydrolase activity"/>
    <property type="evidence" value="ECO:0007669"/>
    <property type="project" value="UniProtKB-KW"/>
</dbReference>
<keyword evidence="4" id="KW-0347">Helicase</keyword>
<gene>
    <name evidence="4" type="ORF">SB444474_5574</name>
</gene>
<evidence type="ECO:0000256" key="2">
    <source>
        <dbReference type="SAM" id="Coils"/>
    </source>
</evidence>
<protein>
    <submittedName>
        <fullName evidence="4">Helicase conserved C-terminal domain protein</fullName>
    </submittedName>
</protein>
<dbReference type="SMART" id="SM00490">
    <property type="entry name" value="HELICc"/>
    <property type="match status" value="1"/>
</dbReference>
<name>I6EZ25_SHIBO</name>
<accession>I6EZ25</accession>
<dbReference type="Pfam" id="PF00271">
    <property type="entry name" value="Helicase_C"/>
    <property type="match status" value="1"/>
</dbReference>
<dbReference type="PROSITE" id="PS51194">
    <property type="entry name" value="HELICASE_CTER"/>
    <property type="match status" value="1"/>
</dbReference>
<evidence type="ECO:0000259" key="3">
    <source>
        <dbReference type="PROSITE" id="PS51194"/>
    </source>
</evidence>
<organism evidence="4 5">
    <name type="scientific">Shigella boydii 4444-74</name>
    <dbReference type="NCBI Taxonomy" id="766140"/>
    <lineage>
        <taxon>Bacteria</taxon>
        <taxon>Pseudomonadati</taxon>
        <taxon>Pseudomonadota</taxon>
        <taxon>Gammaproteobacteria</taxon>
        <taxon>Enterobacterales</taxon>
        <taxon>Enterobacteriaceae</taxon>
        <taxon>Shigella</taxon>
    </lineage>
</organism>
<dbReference type="Proteomes" id="UP000004199">
    <property type="component" value="Unassembled WGS sequence"/>
</dbReference>
<evidence type="ECO:0000256" key="1">
    <source>
        <dbReference type="ARBA" id="ARBA00022801"/>
    </source>
</evidence>
<dbReference type="GO" id="GO:0006281">
    <property type="term" value="P:DNA repair"/>
    <property type="evidence" value="ECO:0007669"/>
    <property type="project" value="TreeGrafter"/>
</dbReference>
<dbReference type="PANTHER" id="PTHR45766:SF6">
    <property type="entry name" value="SWI_SNF-RELATED MATRIX-ASSOCIATED ACTIN-DEPENDENT REGULATOR OF CHROMATIN SUBFAMILY A-LIKE PROTEIN 1"/>
    <property type="match status" value="1"/>
</dbReference>
<dbReference type="InterPro" id="IPR001650">
    <property type="entry name" value="Helicase_C-like"/>
</dbReference>
<feature type="coiled-coil region" evidence="2">
    <location>
        <begin position="225"/>
        <end position="252"/>
    </location>
</feature>
<dbReference type="Gene3D" id="3.40.50.300">
    <property type="entry name" value="P-loop containing nucleotide triphosphate hydrolases"/>
    <property type="match status" value="1"/>
</dbReference>
<reference evidence="4 5" key="1">
    <citation type="submission" date="2012-03" db="EMBL/GenBank/DDBJ databases">
        <authorList>
            <person name="Rasko D."/>
            <person name="Redman J."/>
            <person name="Daugherty S.C."/>
            <person name="Tallon L."/>
            <person name="Sadzewicz L."/>
            <person name="Jones K."/>
            <person name="Santana-Cruz I."/>
            <person name="Liu X."/>
        </authorList>
    </citation>
    <scope>NUCLEOTIDE SEQUENCE [LARGE SCALE GENOMIC DNA]</scope>
    <source>
        <strain evidence="4 5">4444-74</strain>
    </source>
</reference>
<evidence type="ECO:0000313" key="5">
    <source>
        <dbReference type="Proteomes" id="UP000004199"/>
    </source>
</evidence>
<proteinExistence type="predicted"/>
<dbReference type="PANTHER" id="PTHR45766">
    <property type="entry name" value="DNA ANNEALING HELICASE AND ENDONUCLEASE ZRANB3 FAMILY MEMBER"/>
    <property type="match status" value="1"/>
</dbReference>
<dbReference type="InterPro" id="IPR027417">
    <property type="entry name" value="P-loop_NTPase"/>
</dbReference>
<dbReference type="GO" id="GO:0004386">
    <property type="term" value="F:helicase activity"/>
    <property type="evidence" value="ECO:0007669"/>
    <property type="project" value="UniProtKB-KW"/>
</dbReference>
<evidence type="ECO:0000313" key="4">
    <source>
        <dbReference type="EMBL" id="EIQ49267.1"/>
    </source>
</evidence>
<dbReference type="GO" id="GO:0031297">
    <property type="term" value="P:replication fork processing"/>
    <property type="evidence" value="ECO:0007669"/>
    <property type="project" value="TreeGrafter"/>
</dbReference>
<dbReference type="EMBL" id="AKNB01000137">
    <property type="protein sequence ID" value="EIQ49267.1"/>
    <property type="molecule type" value="Genomic_DNA"/>
</dbReference>
<keyword evidence="4" id="KW-0067">ATP-binding</keyword>